<dbReference type="InterPro" id="IPR015943">
    <property type="entry name" value="WD40/YVTN_repeat-like_dom_sf"/>
</dbReference>
<evidence type="ECO:0000313" key="1">
    <source>
        <dbReference type="EMBL" id="KIY52426.1"/>
    </source>
</evidence>
<name>A0A0D7AM91_9AGAR</name>
<dbReference type="Gene3D" id="2.130.10.10">
    <property type="entry name" value="YVTN repeat-like/Quinoprotein amine dehydrogenase"/>
    <property type="match status" value="2"/>
</dbReference>
<dbReference type="OrthoDB" id="338622at2759"/>
<gene>
    <name evidence="1" type="ORF">FISHEDRAFT_35211</name>
</gene>
<dbReference type="GO" id="GO:0005737">
    <property type="term" value="C:cytoplasm"/>
    <property type="evidence" value="ECO:0007669"/>
    <property type="project" value="TreeGrafter"/>
</dbReference>
<dbReference type="SUPFAM" id="SSF50978">
    <property type="entry name" value="WD40 repeat-like"/>
    <property type="match status" value="1"/>
</dbReference>
<dbReference type="PANTHER" id="PTHR44099:SF4">
    <property type="entry name" value="RABCONNECTIN-3B, ISOFORM A"/>
    <property type="match status" value="1"/>
</dbReference>
<dbReference type="EMBL" id="KN881643">
    <property type="protein sequence ID" value="KIY52426.1"/>
    <property type="molecule type" value="Genomic_DNA"/>
</dbReference>
<dbReference type="InterPro" id="IPR049916">
    <property type="entry name" value="WDR72-like"/>
</dbReference>
<keyword evidence="2" id="KW-1185">Reference proteome</keyword>
<dbReference type="InterPro" id="IPR001680">
    <property type="entry name" value="WD40_rpt"/>
</dbReference>
<dbReference type="AlphaFoldDB" id="A0A0D7AM91"/>
<dbReference type="InterPro" id="IPR036322">
    <property type="entry name" value="WD40_repeat_dom_sf"/>
</dbReference>
<dbReference type="Proteomes" id="UP000054144">
    <property type="component" value="Unassembled WGS sequence"/>
</dbReference>
<protein>
    <submittedName>
        <fullName evidence="1">WD40 repeat-like protein</fullName>
    </submittedName>
</protein>
<dbReference type="PANTHER" id="PTHR44099">
    <property type="entry name" value="RABCONNECTIN-3B, ISOFORM A"/>
    <property type="match status" value="1"/>
</dbReference>
<dbReference type="Pfam" id="PF00400">
    <property type="entry name" value="WD40"/>
    <property type="match status" value="1"/>
</dbReference>
<proteinExistence type="predicted"/>
<dbReference type="SMART" id="SM00320">
    <property type="entry name" value="WD40"/>
    <property type="match status" value="4"/>
</dbReference>
<accession>A0A0D7AM91</accession>
<reference evidence="1 2" key="1">
    <citation type="journal article" date="2015" name="Fungal Genet. Biol.">
        <title>Evolution of novel wood decay mechanisms in Agaricales revealed by the genome sequences of Fistulina hepatica and Cylindrobasidium torrendii.</title>
        <authorList>
            <person name="Floudas D."/>
            <person name="Held B.W."/>
            <person name="Riley R."/>
            <person name="Nagy L.G."/>
            <person name="Koehler G."/>
            <person name="Ransdell A.S."/>
            <person name="Younus H."/>
            <person name="Chow J."/>
            <person name="Chiniquy J."/>
            <person name="Lipzen A."/>
            <person name="Tritt A."/>
            <person name="Sun H."/>
            <person name="Haridas S."/>
            <person name="LaButti K."/>
            <person name="Ohm R.A."/>
            <person name="Kues U."/>
            <person name="Blanchette R.A."/>
            <person name="Grigoriev I.V."/>
            <person name="Minto R.E."/>
            <person name="Hibbett D.S."/>
        </authorList>
    </citation>
    <scope>NUCLEOTIDE SEQUENCE [LARGE SCALE GENOMIC DNA]</scope>
    <source>
        <strain evidence="1 2">ATCC 64428</strain>
    </source>
</reference>
<sequence length="741" mass="81812">MRVTAVLPLELGIIMLGFQDGFVRRTDFEKLCVPYHGEPFVRTSDLPLAGYISVLHVVDNGRTKERFLIGGADDGSVALWNIDSLRLCARWILFTTVLSFVVQFPDVENCILRGCAVCVAEDGTIAVLALDGFEILYMLPGSVAPLDRMCLHGDSLLLTYADRRARVWDIKTKEISRSMGVDKAEELIHTGGWTRFGRRLVRVKPDMFLVSTVTFDIERFLSEAMTIIKSISTNKAQTRTILSTRARLCSLLSALLTPGLNEGIDVICSQRLGAQPSTAHLGFHRHVDCLRCSAQHSHKGLSVWDLMVSADLWCISGSVSASRAVSIVAVLRALSLFEEYAESATTVTIFYATSLGPCVGSSYFPPDLAYLSHCWFESSIELRHSVHVVFNGALSCLSDDEANEVVDAWQHHLPWVQPETERDSSQTASALFICGYLAAERYALLSTQTLTDIAKSISCYLHDGNPINCVLAIDLSARGFQVWQHYIDAVEILRALFNLATATRKDSISLQNVGSQARAAVLQIAGSDTPLFMTTLGLDILNPVSTEHRKSVMQVVAFLIRKRPLVLHPNLPRLMEAVVKSLDPNTTGNRDALQDSATEILRQVVKTFPSVDFHMRTQRLAVGTNEGALVMYDLKTAVRLYVLEKHKRRITACSFSPDGRRLLTVSLEESVVLVWKVGSSIAGFFNPGAPPGGSTPFKTIPFNIGDKSMTLAETLSLVHFEWTGDRSVRLKIQDITLSFSA</sequence>
<evidence type="ECO:0000313" key="2">
    <source>
        <dbReference type="Proteomes" id="UP000054144"/>
    </source>
</evidence>
<organism evidence="1 2">
    <name type="scientific">Fistulina hepatica ATCC 64428</name>
    <dbReference type="NCBI Taxonomy" id="1128425"/>
    <lineage>
        <taxon>Eukaryota</taxon>
        <taxon>Fungi</taxon>
        <taxon>Dikarya</taxon>
        <taxon>Basidiomycota</taxon>
        <taxon>Agaricomycotina</taxon>
        <taxon>Agaricomycetes</taxon>
        <taxon>Agaricomycetidae</taxon>
        <taxon>Agaricales</taxon>
        <taxon>Fistulinaceae</taxon>
        <taxon>Fistulina</taxon>
    </lineage>
</organism>